<dbReference type="AlphaFoldDB" id="A0A1I2XWL1"/>
<dbReference type="GO" id="GO:0016787">
    <property type="term" value="F:hydrolase activity"/>
    <property type="evidence" value="ECO:0007669"/>
    <property type="project" value="UniProtKB-KW"/>
</dbReference>
<dbReference type="PANTHER" id="PTHR16222">
    <property type="entry name" value="ADP-RIBOSYLGLYCOHYDROLASE"/>
    <property type="match status" value="1"/>
</dbReference>
<dbReference type="Gene3D" id="1.10.4080.10">
    <property type="entry name" value="ADP-ribosylation/Crystallin J1"/>
    <property type="match status" value="1"/>
</dbReference>
<keyword evidence="3" id="KW-1185">Reference proteome</keyword>
<dbReference type="InterPro" id="IPR050792">
    <property type="entry name" value="ADP-ribosylglycohydrolase"/>
</dbReference>
<dbReference type="Proteomes" id="UP000199337">
    <property type="component" value="Unassembled WGS sequence"/>
</dbReference>
<dbReference type="Pfam" id="PF03747">
    <property type="entry name" value="ADP_ribosyl_GH"/>
    <property type="match status" value="1"/>
</dbReference>
<keyword evidence="1" id="KW-0460">Magnesium</keyword>
<reference evidence="3" key="1">
    <citation type="submission" date="2016-10" db="EMBL/GenBank/DDBJ databases">
        <authorList>
            <person name="Varghese N."/>
            <person name="Submissions S."/>
        </authorList>
    </citation>
    <scope>NUCLEOTIDE SEQUENCE [LARGE SCALE GENOMIC DNA]</scope>
    <source>
        <strain evidence="3">DSM 17038</strain>
    </source>
</reference>
<organism evidence="2 3">
    <name type="scientific">Desulfotruncus arcticus DSM 17038</name>
    <dbReference type="NCBI Taxonomy" id="1121424"/>
    <lineage>
        <taxon>Bacteria</taxon>
        <taxon>Bacillati</taxon>
        <taxon>Bacillota</taxon>
        <taxon>Clostridia</taxon>
        <taxon>Eubacteriales</taxon>
        <taxon>Desulfallaceae</taxon>
        <taxon>Desulfotruncus</taxon>
    </lineage>
</organism>
<feature type="binding site" evidence="1">
    <location>
        <position position="264"/>
    </location>
    <ligand>
        <name>Mg(2+)</name>
        <dbReference type="ChEBI" id="CHEBI:18420"/>
        <label>1</label>
    </ligand>
</feature>
<dbReference type="GO" id="GO:0046872">
    <property type="term" value="F:metal ion binding"/>
    <property type="evidence" value="ECO:0007669"/>
    <property type="project" value="UniProtKB-KW"/>
</dbReference>
<evidence type="ECO:0000313" key="3">
    <source>
        <dbReference type="Proteomes" id="UP000199337"/>
    </source>
</evidence>
<evidence type="ECO:0000313" key="2">
    <source>
        <dbReference type="EMBL" id="SFH17469.1"/>
    </source>
</evidence>
<protein>
    <submittedName>
        <fullName evidence="2">ADP-ribosyl-[dinitrogen reductase] hydrolase</fullName>
    </submittedName>
</protein>
<feature type="binding site" evidence="1">
    <location>
        <position position="54"/>
    </location>
    <ligand>
        <name>Mg(2+)</name>
        <dbReference type="ChEBI" id="CHEBI:18420"/>
        <label>1</label>
    </ligand>
</feature>
<dbReference type="OrthoDB" id="9798107at2"/>
<dbReference type="InterPro" id="IPR005502">
    <property type="entry name" value="Ribosyl_crysJ1"/>
</dbReference>
<feature type="binding site" evidence="1">
    <location>
        <position position="261"/>
    </location>
    <ligand>
        <name>Mg(2+)</name>
        <dbReference type="ChEBI" id="CHEBI:18420"/>
        <label>1</label>
    </ligand>
</feature>
<evidence type="ECO:0000256" key="1">
    <source>
        <dbReference type="PIRSR" id="PIRSR605502-1"/>
    </source>
</evidence>
<feature type="binding site" evidence="1">
    <location>
        <position position="55"/>
    </location>
    <ligand>
        <name>Mg(2+)</name>
        <dbReference type="ChEBI" id="CHEBI:18420"/>
        <label>1</label>
    </ligand>
</feature>
<sequence>MNDYIQGSFWGAAVGDALGGALENMSGEEIYNRYGTVTEILGGGWLDLHPGEYTDDTQMIIMVAEGILANPVYPIEEIGRRFLRWYYSNPRDIGTTTKRSFENYLRCGSWQEAARMTAKSLNKLDSNGALMRTLPVTFAYWNTPRDMAYWSVDIASMTHQSRESSASCIFYNYLVGKAVCEKGNKRELFTNALRFTDEQCARLDINPKGFFWYVVKAVQSGAAKIIPEGKALDTLGATLQCFLQTDTFEEALVRVINLGGDTDTAGNVMGGLAGAYYGYEAIPERWLSTLRGKERIVGVADAFSAKFTRNFV</sequence>
<gene>
    <name evidence="2" type="ORF">SAMN05660649_04142</name>
</gene>
<dbReference type="RefSeq" id="WP_092473939.1">
    <property type="nucleotide sequence ID" value="NZ_FOOX01000019.1"/>
</dbReference>
<dbReference type="SUPFAM" id="SSF101478">
    <property type="entry name" value="ADP-ribosylglycohydrolase"/>
    <property type="match status" value="1"/>
</dbReference>
<keyword evidence="1" id="KW-0479">Metal-binding</keyword>
<feature type="binding site" evidence="1">
    <location>
        <position position="263"/>
    </location>
    <ligand>
        <name>Mg(2+)</name>
        <dbReference type="ChEBI" id="CHEBI:18420"/>
        <label>1</label>
    </ligand>
</feature>
<dbReference type="EMBL" id="FOOX01000019">
    <property type="protein sequence ID" value="SFH17469.1"/>
    <property type="molecule type" value="Genomic_DNA"/>
</dbReference>
<accession>A0A1I2XWL1</accession>
<feature type="binding site" evidence="1">
    <location>
        <position position="56"/>
    </location>
    <ligand>
        <name>Mg(2+)</name>
        <dbReference type="ChEBI" id="CHEBI:18420"/>
        <label>1</label>
    </ligand>
</feature>
<proteinExistence type="predicted"/>
<dbReference type="STRING" id="341036.SAMN05660649_04142"/>
<dbReference type="InterPro" id="IPR036705">
    <property type="entry name" value="Ribosyl_crysJ1_sf"/>
</dbReference>
<name>A0A1I2XWL1_9FIRM</name>
<comment type="cofactor">
    <cofactor evidence="1">
        <name>Mg(2+)</name>
        <dbReference type="ChEBI" id="CHEBI:18420"/>
    </cofactor>
    <text evidence="1">Binds 2 magnesium ions per subunit.</text>
</comment>
<dbReference type="PANTHER" id="PTHR16222:SF12">
    <property type="entry name" value="ADP-RIBOSYLGLYCOHYDROLASE-RELATED"/>
    <property type="match status" value="1"/>
</dbReference>
<keyword evidence="2" id="KW-0378">Hydrolase</keyword>